<gene>
    <name evidence="3" type="ORF">UFOPK1358_01567</name>
    <name evidence="4" type="ORF">UFOPK2766_01615</name>
</gene>
<feature type="compositionally biased region" description="Low complexity" evidence="1">
    <location>
        <begin position="14"/>
        <end position="33"/>
    </location>
</feature>
<evidence type="ECO:0000256" key="1">
    <source>
        <dbReference type="SAM" id="MobiDB-lite"/>
    </source>
</evidence>
<organism evidence="3">
    <name type="scientific">freshwater metagenome</name>
    <dbReference type="NCBI Taxonomy" id="449393"/>
    <lineage>
        <taxon>unclassified sequences</taxon>
        <taxon>metagenomes</taxon>
        <taxon>ecological metagenomes</taxon>
    </lineage>
</organism>
<feature type="region of interest" description="Disordered" evidence="1">
    <location>
        <begin position="1"/>
        <end position="55"/>
    </location>
</feature>
<sequence>MQSTHKNPNDVTSLHTATPHAAPLHAAPLATPVSSPPSVPQGAAPAAAVPRKSERGEGVISTAVAVLIVAFLGIALWTGFNSMMSTATSRTRTQVEQIGR</sequence>
<dbReference type="EMBL" id="CAEZSF010000184">
    <property type="protein sequence ID" value="CAB4550113.1"/>
    <property type="molecule type" value="Genomic_DNA"/>
</dbReference>
<proteinExistence type="predicted"/>
<protein>
    <submittedName>
        <fullName evidence="3">Unannotated protein</fullName>
    </submittedName>
</protein>
<name>A0A6J6CIY6_9ZZZZ</name>
<feature type="transmembrane region" description="Helical" evidence="2">
    <location>
        <begin position="59"/>
        <end position="80"/>
    </location>
</feature>
<dbReference type="EMBL" id="CAEZYU010000081">
    <property type="protein sequence ID" value="CAB4750274.1"/>
    <property type="molecule type" value="Genomic_DNA"/>
</dbReference>
<keyword evidence="2" id="KW-0812">Transmembrane</keyword>
<keyword evidence="2" id="KW-0472">Membrane</keyword>
<keyword evidence="2" id="KW-1133">Transmembrane helix</keyword>
<evidence type="ECO:0000256" key="2">
    <source>
        <dbReference type="SAM" id="Phobius"/>
    </source>
</evidence>
<feature type="compositionally biased region" description="Low complexity" evidence="1">
    <location>
        <begin position="40"/>
        <end position="50"/>
    </location>
</feature>
<evidence type="ECO:0000313" key="3">
    <source>
        <dbReference type="EMBL" id="CAB4550113.1"/>
    </source>
</evidence>
<reference evidence="3" key="1">
    <citation type="submission" date="2020-05" db="EMBL/GenBank/DDBJ databases">
        <authorList>
            <person name="Chiriac C."/>
            <person name="Salcher M."/>
            <person name="Ghai R."/>
            <person name="Kavagutti S V."/>
        </authorList>
    </citation>
    <scope>NUCLEOTIDE SEQUENCE</scope>
</reference>
<feature type="compositionally biased region" description="Polar residues" evidence="1">
    <location>
        <begin position="1"/>
        <end position="13"/>
    </location>
</feature>
<evidence type="ECO:0000313" key="4">
    <source>
        <dbReference type="EMBL" id="CAB4750274.1"/>
    </source>
</evidence>
<dbReference type="AlphaFoldDB" id="A0A6J6CIY6"/>
<accession>A0A6J6CIY6</accession>